<comment type="caution">
    <text evidence="2">The sequence shown here is derived from an EMBL/GenBank/DDBJ whole genome shotgun (WGS) entry which is preliminary data.</text>
</comment>
<dbReference type="Pfam" id="PF05685">
    <property type="entry name" value="Uma2"/>
    <property type="match status" value="1"/>
</dbReference>
<protein>
    <submittedName>
        <fullName evidence="2">Uma2 family endonuclease</fullName>
    </submittedName>
</protein>
<feature type="domain" description="Putative restriction endonuclease" evidence="1">
    <location>
        <begin position="20"/>
        <end position="176"/>
    </location>
</feature>
<gene>
    <name evidence="2" type="ORF">ACFPBZ_09805</name>
</gene>
<evidence type="ECO:0000313" key="2">
    <source>
        <dbReference type="EMBL" id="MFC5062500.1"/>
    </source>
</evidence>
<dbReference type="Proteomes" id="UP001595947">
    <property type="component" value="Unassembled WGS sequence"/>
</dbReference>
<name>A0ABV9YLV4_9PSEU</name>
<dbReference type="PANTHER" id="PTHR34107:SF4">
    <property type="entry name" value="SLL1222 PROTEIN"/>
    <property type="match status" value="1"/>
</dbReference>
<sequence>MTAAGRAWPSRPPDHLLDLAEWEALPEDDSARYELVEGVMVVSPRPVFRHQDIVFELCRQLRDHLAEGLTALPEVELVVDDGGGGGPATVRVPDLVVVPVSLVPERARAVAGDVVAVLEVLSPGTRRTDRVAKLAEYAEVGIAHYVIVDPEGPISEFVLDGHAYRPVATHHQRAVLAFGPTIALPSP</sequence>
<dbReference type="InterPro" id="IPR012296">
    <property type="entry name" value="Nuclease_put_TT1808"/>
</dbReference>
<proteinExistence type="predicted"/>
<dbReference type="GO" id="GO:0004519">
    <property type="term" value="F:endonuclease activity"/>
    <property type="evidence" value="ECO:0007669"/>
    <property type="project" value="UniProtKB-KW"/>
</dbReference>
<keyword evidence="2" id="KW-0540">Nuclease</keyword>
<reference evidence="3" key="1">
    <citation type="journal article" date="2019" name="Int. J. Syst. Evol. Microbiol.">
        <title>The Global Catalogue of Microorganisms (GCM) 10K type strain sequencing project: providing services to taxonomists for standard genome sequencing and annotation.</title>
        <authorList>
            <consortium name="The Broad Institute Genomics Platform"/>
            <consortium name="The Broad Institute Genome Sequencing Center for Infectious Disease"/>
            <person name="Wu L."/>
            <person name="Ma J."/>
        </authorList>
    </citation>
    <scope>NUCLEOTIDE SEQUENCE [LARGE SCALE GENOMIC DNA]</scope>
    <source>
        <strain evidence="3">CGMCC 4.7093</strain>
    </source>
</reference>
<organism evidence="2 3">
    <name type="scientific">Actinomycetospora atypica</name>
    <dbReference type="NCBI Taxonomy" id="1290095"/>
    <lineage>
        <taxon>Bacteria</taxon>
        <taxon>Bacillati</taxon>
        <taxon>Actinomycetota</taxon>
        <taxon>Actinomycetes</taxon>
        <taxon>Pseudonocardiales</taxon>
        <taxon>Pseudonocardiaceae</taxon>
        <taxon>Actinomycetospora</taxon>
    </lineage>
</organism>
<evidence type="ECO:0000259" key="1">
    <source>
        <dbReference type="Pfam" id="PF05685"/>
    </source>
</evidence>
<dbReference type="EMBL" id="JBHSIV010000008">
    <property type="protein sequence ID" value="MFC5062500.1"/>
    <property type="molecule type" value="Genomic_DNA"/>
</dbReference>
<dbReference type="PANTHER" id="PTHR34107">
    <property type="entry name" value="SLL0198 PROTEIN-RELATED"/>
    <property type="match status" value="1"/>
</dbReference>
<evidence type="ECO:0000313" key="3">
    <source>
        <dbReference type="Proteomes" id="UP001595947"/>
    </source>
</evidence>
<dbReference type="CDD" id="cd06260">
    <property type="entry name" value="DUF820-like"/>
    <property type="match status" value="1"/>
</dbReference>
<dbReference type="Gene3D" id="3.90.1570.10">
    <property type="entry name" value="tt1808, chain A"/>
    <property type="match status" value="1"/>
</dbReference>
<dbReference type="InterPro" id="IPR008538">
    <property type="entry name" value="Uma2"/>
</dbReference>
<dbReference type="RefSeq" id="WP_378035852.1">
    <property type="nucleotide sequence ID" value="NZ_JBHSIV010000008.1"/>
</dbReference>
<keyword evidence="3" id="KW-1185">Reference proteome</keyword>
<keyword evidence="2" id="KW-0255">Endonuclease</keyword>
<keyword evidence="2" id="KW-0378">Hydrolase</keyword>
<accession>A0ABV9YLV4</accession>
<dbReference type="SUPFAM" id="SSF52980">
    <property type="entry name" value="Restriction endonuclease-like"/>
    <property type="match status" value="1"/>
</dbReference>
<dbReference type="InterPro" id="IPR011335">
    <property type="entry name" value="Restrct_endonuc-II-like"/>
</dbReference>